<protein>
    <submittedName>
        <fullName evidence="1">Uncharacterized protein</fullName>
    </submittedName>
</protein>
<gene>
    <name evidence="1" type="ORF">VBRA1451_LOCUS29055</name>
</gene>
<sequence length="132" mass="14452">MCVCVCVCVSECQWGMVVQLGLFDRWPPSRPVKDELLAFVTTLGSAAHIQFPSSANLRCEIRDGRRMVCQGAGEESCTVLTHAEKCLHSQCTLKEVWMDPCVSLEALMTSSLAMNGVSETFSQSPHTAPSVR</sequence>
<dbReference type="EMBL" id="HBGB01049520">
    <property type="protein sequence ID" value="CAD9073971.1"/>
    <property type="molecule type" value="Transcribed_RNA"/>
</dbReference>
<accession>A0A7S1KHI5</accession>
<dbReference type="AlphaFoldDB" id="A0A7S1KHI5"/>
<name>A0A7S1KHI5_9ALVE</name>
<evidence type="ECO:0000313" key="1">
    <source>
        <dbReference type="EMBL" id="CAD9073971.1"/>
    </source>
</evidence>
<proteinExistence type="predicted"/>
<organism evidence="1">
    <name type="scientific">Vitrella brassicaformis</name>
    <dbReference type="NCBI Taxonomy" id="1169539"/>
    <lineage>
        <taxon>Eukaryota</taxon>
        <taxon>Sar</taxon>
        <taxon>Alveolata</taxon>
        <taxon>Colpodellida</taxon>
        <taxon>Vitrellaceae</taxon>
        <taxon>Vitrella</taxon>
    </lineage>
</organism>
<reference evidence="1" key="1">
    <citation type="submission" date="2021-01" db="EMBL/GenBank/DDBJ databases">
        <authorList>
            <person name="Corre E."/>
            <person name="Pelletier E."/>
            <person name="Niang G."/>
            <person name="Scheremetjew M."/>
            <person name="Finn R."/>
            <person name="Kale V."/>
            <person name="Holt S."/>
            <person name="Cochrane G."/>
            <person name="Meng A."/>
            <person name="Brown T."/>
            <person name="Cohen L."/>
        </authorList>
    </citation>
    <scope>NUCLEOTIDE SEQUENCE</scope>
    <source>
        <strain evidence="1">CCMP3346</strain>
    </source>
</reference>